<dbReference type="Proteomes" id="UP001500456">
    <property type="component" value="Unassembled WGS sequence"/>
</dbReference>
<reference evidence="2" key="1">
    <citation type="journal article" date="2019" name="Int. J. Syst. Evol. Microbiol.">
        <title>The Global Catalogue of Microorganisms (GCM) 10K type strain sequencing project: providing services to taxonomists for standard genome sequencing and annotation.</title>
        <authorList>
            <consortium name="The Broad Institute Genomics Platform"/>
            <consortium name="The Broad Institute Genome Sequencing Center for Infectious Disease"/>
            <person name="Wu L."/>
            <person name="Ma J."/>
        </authorList>
    </citation>
    <scope>NUCLEOTIDE SEQUENCE [LARGE SCALE GENOMIC DNA]</scope>
    <source>
        <strain evidence="2">JCM 16924</strain>
    </source>
</reference>
<evidence type="ECO:0000313" key="2">
    <source>
        <dbReference type="Proteomes" id="UP001500456"/>
    </source>
</evidence>
<evidence type="ECO:0000313" key="1">
    <source>
        <dbReference type="EMBL" id="GAA3980521.1"/>
    </source>
</evidence>
<organism evidence="1 2">
    <name type="scientific">Streptomyces plumbiresistens</name>
    <dbReference type="NCBI Taxonomy" id="511811"/>
    <lineage>
        <taxon>Bacteria</taxon>
        <taxon>Bacillati</taxon>
        <taxon>Actinomycetota</taxon>
        <taxon>Actinomycetes</taxon>
        <taxon>Kitasatosporales</taxon>
        <taxon>Streptomycetaceae</taxon>
        <taxon>Streptomyces</taxon>
    </lineage>
</organism>
<sequence length="63" mass="6575">MRDTVRRSSGEVEQAEADGLSALRTAARTAGSGAASKATPAWLVLGTIRISHKVPERHSDSGT</sequence>
<dbReference type="EMBL" id="BAAAZX010000002">
    <property type="protein sequence ID" value="GAA3980521.1"/>
    <property type="molecule type" value="Genomic_DNA"/>
</dbReference>
<comment type="caution">
    <text evidence="1">The sequence shown here is derived from an EMBL/GenBank/DDBJ whole genome shotgun (WGS) entry which is preliminary data.</text>
</comment>
<proteinExistence type="predicted"/>
<accession>A0ABP7QD17</accession>
<gene>
    <name evidence="1" type="ORF">GCM10022232_10760</name>
</gene>
<protein>
    <submittedName>
        <fullName evidence="1">Uncharacterized protein</fullName>
    </submittedName>
</protein>
<keyword evidence="2" id="KW-1185">Reference proteome</keyword>
<name>A0ABP7QD17_9ACTN</name>